<protein>
    <submittedName>
        <fullName evidence="2">Uncharacterized protein</fullName>
    </submittedName>
</protein>
<accession>A0AAX4JU38</accession>
<dbReference type="RefSeq" id="XP_066075479.1">
    <property type="nucleotide sequence ID" value="XM_066219382.1"/>
</dbReference>
<gene>
    <name evidence="2" type="ORF">L201_003629</name>
</gene>
<evidence type="ECO:0000313" key="2">
    <source>
        <dbReference type="EMBL" id="WWC88716.1"/>
    </source>
</evidence>
<dbReference type="AlphaFoldDB" id="A0AAX4JU38"/>
<dbReference type="EMBL" id="CP144101">
    <property type="protein sequence ID" value="WWC88716.1"/>
    <property type="molecule type" value="Genomic_DNA"/>
</dbReference>
<keyword evidence="3" id="KW-1185">Reference proteome</keyword>
<proteinExistence type="predicted"/>
<reference evidence="2 3" key="1">
    <citation type="submission" date="2024-01" db="EMBL/GenBank/DDBJ databases">
        <title>Comparative genomics of Cryptococcus and Kwoniella reveals pathogenesis evolution and contrasting modes of karyotype evolution via chromosome fusion or intercentromeric recombination.</title>
        <authorList>
            <person name="Coelho M.A."/>
            <person name="David-Palma M."/>
            <person name="Shea T."/>
            <person name="Bowers K."/>
            <person name="McGinley-Smith S."/>
            <person name="Mohammad A.W."/>
            <person name="Gnirke A."/>
            <person name="Yurkov A.M."/>
            <person name="Nowrousian M."/>
            <person name="Sun S."/>
            <person name="Cuomo C.A."/>
            <person name="Heitman J."/>
        </authorList>
    </citation>
    <scope>NUCLEOTIDE SEQUENCE [LARGE SCALE GENOMIC DNA]</scope>
    <source>
        <strain evidence="2 3">CBS 6074</strain>
    </source>
</reference>
<organism evidence="2 3">
    <name type="scientific">Kwoniella dendrophila CBS 6074</name>
    <dbReference type="NCBI Taxonomy" id="1295534"/>
    <lineage>
        <taxon>Eukaryota</taxon>
        <taxon>Fungi</taxon>
        <taxon>Dikarya</taxon>
        <taxon>Basidiomycota</taxon>
        <taxon>Agaricomycotina</taxon>
        <taxon>Tremellomycetes</taxon>
        <taxon>Tremellales</taxon>
        <taxon>Cryptococcaceae</taxon>
        <taxon>Kwoniella</taxon>
    </lineage>
</organism>
<sequence length="178" mass="20574">MYDSEDNIPLKKRRSKYERVESKEKVLVWIREIKSFQLDGQAIVSPSQGPYMLELHLPLDLLFELWETENNKDIPFSSWYYARYPFNHPTPFPKPPKGENEPRQLNGEHTPYSLNLQNGTIIFARNLVILPRPISEPQSPPSSLETLPFSPIPDGDTSNYLPPPSYRRHIQDGTPDGD</sequence>
<dbReference type="Proteomes" id="UP001355207">
    <property type="component" value="Chromosome 4"/>
</dbReference>
<name>A0AAX4JU38_9TREE</name>
<evidence type="ECO:0000313" key="3">
    <source>
        <dbReference type="Proteomes" id="UP001355207"/>
    </source>
</evidence>
<feature type="region of interest" description="Disordered" evidence="1">
    <location>
        <begin position="91"/>
        <end position="111"/>
    </location>
</feature>
<feature type="region of interest" description="Disordered" evidence="1">
    <location>
        <begin position="134"/>
        <end position="178"/>
    </location>
</feature>
<evidence type="ECO:0000256" key="1">
    <source>
        <dbReference type="SAM" id="MobiDB-lite"/>
    </source>
</evidence>
<dbReference type="GeneID" id="91094299"/>